<gene>
    <name evidence="1" type="ORF">SAMN05216576_107197</name>
</gene>
<dbReference type="RefSeq" id="WP_017362365.1">
    <property type="nucleotide sequence ID" value="NZ_JAAAMF010000006.1"/>
</dbReference>
<proteinExistence type="predicted"/>
<dbReference type="AlphaFoldDB" id="A0A1G6Q268"/>
<dbReference type="GeneID" id="57609010"/>
<evidence type="ECO:0000313" key="1">
    <source>
        <dbReference type="EMBL" id="SDC86014.1"/>
    </source>
</evidence>
<reference evidence="2" key="1">
    <citation type="submission" date="2016-10" db="EMBL/GenBank/DDBJ databases">
        <authorList>
            <person name="Varghese N."/>
            <person name="Submissions S."/>
        </authorList>
    </citation>
    <scope>NUCLEOTIDE SEQUENCE [LARGE SCALE GENOMIC DNA]</scope>
    <source>
        <strain evidence="2">DSM 26382</strain>
    </source>
</reference>
<evidence type="ECO:0000313" key="2">
    <source>
        <dbReference type="Proteomes" id="UP000199467"/>
    </source>
</evidence>
<sequence length="65" mass="7289">MPSSIEYTYSSIRRRHVVRTAGLTLAGRGIIAEHSQAEGKPFNVYTLTRTAFERVSAAHPHMTPY</sequence>
<protein>
    <submittedName>
        <fullName evidence="1">Uncharacterized protein</fullName>
    </submittedName>
</protein>
<organism evidence="1 2">
    <name type="scientific">Ectopseudomonas chengduensis</name>
    <dbReference type="NCBI Taxonomy" id="489632"/>
    <lineage>
        <taxon>Bacteria</taxon>
        <taxon>Pseudomonadati</taxon>
        <taxon>Pseudomonadota</taxon>
        <taxon>Gammaproteobacteria</taxon>
        <taxon>Pseudomonadales</taxon>
        <taxon>Pseudomonadaceae</taxon>
        <taxon>Ectopseudomonas</taxon>
    </lineage>
</organism>
<keyword evidence="2" id="KW-1185">Reference proteome</keyword>
<dbReference type="Proteomes" id="UP000199467">
    <property type="component" value="Unassembled WGS sequence"/>
</dbReference>
<dbReference type="EMBL" id="FMZQ01000007">
    <property type="protein sequence ID" value="SDC86014.1"/>
    <property type="molecule type" value="Genomic_DNA"/>
</dbReference>
<name>A0A1G6Q268_9GAMM</name>
<accession>A0A1G6Q268</accession>